<evidence type="ECO:0000313" key="7">
    <source>
        <dbReference type="EMBL" id="KAL1140208.1"/>
    </source>
</evidence>
<dbReference type="SUPFAM" id="SSF56112">
    <property type="entry name" value="Protein kinase-like (PK-like)"/>
    <property type="match status" value="1"/>
</dbReference>
<dbReference type="Gene3D" id="1.10.510.10">
    <property type="entry name" value="Transferase(Phosphotransferase) domain 1"/>
    <property type="match status" value="1"/>
</dbReference>
<feature type="domain" description="FHA" evidence="5">
    <location>
        <begin position="6"/>
        <end position="66"/>
    </location>
</feature>
<dbReference type="EMBL" id="JBFDAA010000001">
    <property type="protein sequence ID" value="KAL1140208.1"/>
    <property type="molecule type" value="Genomic_DNA"/>
</dbReference>
<feature type="non-terminal residue" evidence="7">
    <location>
        <position position="1"/>
    </location>
</feature>
<dbReference type="PROSITE" id="PS50006">
    <property type="entry name" value="FHA_DOMAIN"/>
    <property type="match status" value="1"/>
</dbReference>
<feature type="domain" description="Protein kinase" evidence="6">
    <location>
        <begin position="109"/>
        <end position="368"/>
    </location>
</feature>
<comment type="similarity">
    <text evidence="4">Belongs to the protein kinase superfamily.</text>
</comment>
<reference evidence="7 8" key="1">
    <citation type="submission" date="2024-07" db="EMBL/GenBank/DDBJ databases">
        <title>Chromosome-level genome assembly of the water stick insect Ranatra chinensis (Heteroptera: Nepidae).</title>
        <authorList>
            <person name="Liu X."/>
        </authorList>
    </citation>
    <scope>NUCLEOTIDE SEQUENCE [LARGE SCALE GENOMIC DNA]</scope>
    <source>
        <strain evidence="7">Cailab_2021Rc</strain>
        <tissue evidence="7">Muscle</tissue>
    </source>
</reference>
<keyword evidence="4" id="KW-0808">Transferase</keyword>
<proteinExistence type="inferred from homology"/>
<sequence>LIEDSYTFGRSPKCEVFIAEEHVDRKIYFAISKYHFKITRVLVENISTVFLEDMSSNGTYVNGILVGRDSRILIANSDEISLAGASNKMYMFIDSKMESWFSQSLRPQYQILKHLGSGGFSDVKLVIHKITCEKVAMKKVQKGRLEGYKIYNETKLLQQFNHPFIIKLENIIDTPEAVYIGLEYMPGGDLMKKIQINQKLQERETKFVMYQLVLALQYLHNQGITHRDVKAENVLIRREIVPGEPYVKITDFGLSKLVDSETNLKTACGTLKYIAPEILSFDFTGPYTNAVDIWSLGVLLFLCLSGKYPFNGSDSHDLKLKILQGSYAMSSSSCQTITEPAICIIRRMLVRCPIQRINIAQMLRHLWFQVFT</sequence>
<dbReference type="InterPro" id="IPR017441">
    <property type="entry name" value="Protein_kinase_ATP_BS"/>
</dbReference>
<dbReference type="SUPFAM" id="SSF49879">
    <property type="entry name" value="SMAD/FHA domain"/>
    <property type="match status" value="1"/>
</dbReference>
<dbReference type="Pfam" id="PF00069">
    <property type="entry name" value="Pkinase"/>
    <property type="match status" value="1"/>
</dbReference>
<keyword evidence="8" id="KW-1185">Reference proteome</keyword>
<evidence type="ECO:0000256" key="1">
    <source>
        <dbReference type="ARBA" id="ARBA00022741"/>
    </source>
</evidence>
<feature type="binding site" evidence="3">
    <location>
        <position position="138"/>
    </location>
    <ligand>
        <name>ATP</name>
        <dbReference type="ChEBI" id="CHEBI:30616"/>
    </ligand>
</feature>
<dbReference type="GO" id="GO:0005524">
    <property type="term" value="F:ATP binding"/>
    <property type="evidence" value="ECO:0007669"/>
    <property type="project" value="UniProtKB-UniRule"/>
</dbReference>
<dbReference type="Gene3D" id="2.60.200.20">
    <property type="match status" value="1"/>
</dbReference>
<dbReference type="InterPro" id="IPR008984">
    <property type="entry name" value="SMAD_FHA_dom_sf"/>
</dbReference>
<dbReference type="PROSITE" id="PS50011">
    <property type="entry name" value="PROTEIN_KINASE_DOM"/>
    <property type="match status" value="1"/>
</dbReference>
<dbReference type="GO" id="GO:0004674">
    <property type="term" value="F:protein serine/threonine kinase activity"/>
    <property type="evidence" value="ECO:0007669"/>
    <property type="project" value="UniProtKB-KW"/>
</dbReference>
<name>A0ABD0YW83_9HEMI</name>
<accession>A0ABD0YW83</accession>
<evidence type="ECO:0000256" key="4">
    <source>
        <dbReference type="RuleBase" id="RU000304"/>
    </source>
</evidence>
<dbReference type="InterPro" id="IPR011009">
    <property type="entry name" value="Kinase-like_dom_sf"/>
</dbReference>
<dbReference type="InterPro" id="IPR008271">
    <property type="entry name" value="Ser/Thr_kinase_AS"/>
</dbReference>
<dbReference type="Proteomes" id="UP001558652">
    <property type="component" value="Unassembled WGS sequence"/>
</dbReference>
<evidence type="ECO:0000259" key="5">
    <source>
        <dbReference type="PROSITE" id="PS50006"/>
    </source>
</evidence>
<dbReference type="InterPro" id="IPR000719">
    <property type="entry name" value="Prot_kinase_dom"/>
</dbReference>
<organism evidence="7 8">
    <name type="scientific">Ranatra chinensis</name>
    <dbReference type="NCBI Taxonomy" id="642074"/>
    <lineage>
        <taxon>Eukaryota</taxon>
        <taxon>Metazoa</taxon>
        <taxon>Ecdysozoa</taxon>
        <taxon>Arthropoda</taxon>
        <taxon>Hexapoda</taxon>
        <taxon>Insecta</taxon>
        <taxon>Pterygota</taxon>
        <taxon>Neoptera</taxon>
        <taxon>Paraneoptera</taxon>
        <taxon>Hemiptera</taxon>
        <taxon>Heteroptera</taxon>
        <taxon>Panheteroptera</taxon>
        <taxon>Nepomorpha</taxon>
        <taxon>Nepidae</taxon>
        <taxon>Ranatrinae</taxon>
        <taxon>Ranatra</taxon>
    </lineage>
</organism>
<dbReference type="InterPro" id="IPR000253">
    <property type="entry name" value="FHA_dom"/>
</dbReference>
<evidence type="ECO:0000259" key="6">
    <source>
        <dbReference type="PROSITE" id="PS50011"/>
    </source>
</evidence>
<evidence type="ECO:0000256" key="3">
    <source>
        <dbReference type="PROSITE-ProRule" id="PRU10141"/>
    </source>
</evidence>
<dbReference type="FunFam" id="1.10.510.10:FF:000571">
    <property type="entry name" value="Maternal embryonic leucine zipper kinase"/>
    <property type="match status" value="1"/>
</dbReference>
<keyword evidence="4" id="KW-0418">Kinase</keyword>
<dbReference type="PROSITE" id="PS00107">
    <property type="entry name" value="PROTEIN_KINASE_ATP"/>
    <property type="match status" value="1"/>
</dbReference>
<dbReference type="PROSITE" id="PS00108">
    <property type="entry name" value="PROTEIN_KINASE_ST"/>
    <property type="match status" value="1"/>
</dbReference>
<keyword evidence="1 3" id="KW-0547">Nucleotide-binding</keyword>
<keyword evidence="4" id="KW-0723">Serine/threonine-protein kinase</keyword>
<dbReference type="SMART" id="SM00240">
    <property type="entry name" value="FHA"/>
    <property type="match status" value="1"/>
</dbReference>
<dbReference type="PANTHER" id="PTHR24347">
    <property type="entry name" value="SERINE/THREONINE-PROTEIN KINASE"/>
    <property type="match status" value="1"/>
</dbReference>
<dbReference type="Pfam" id="PF00498">
    <property type="entry name" value="FHA"/>
    <property type="match status" value="1"/>
</dbReference>
<evidence type="ECO:0000256" key="2">
    <source>
        <dbReference type="ARBA" id="ARBA00022840"/>
    </source>
</evidence>
<evidence type="ECO:0000313" key="8">
    <source>
        <dbReference type="Proteomes" id="UP001558652"/>
    </source>
</evidence>
<dbReference type="AlphaFoldDB" id="A0ABD0YW83"/>
<gene>
    <name evidence="7" type="ORF">AAG570_000140</name>
</gene>
<protein>
    <submittedName>
        <fullName evidence="7">Uncharacterized protein</fullName>
    </submittedName>
</protein>
<comment type="caution">
    <text evidence="7">The sequence shown here is derived from an EMBL/GenBank/DDBJ whole genome shotgun (WGS) entry which is preliminary data.</text>
</comment>
<dbReference type="SMART" id="SM00220">
    <property type="entry name" value="S_TKc"/>
    <property type="match status" value="1"/>
</dbReference>
<keyword evidence="2 3" id="KW-0067">ATP-binding</keyword>